<comment type="caution">
    <text evidence="1">The sequence shown here is derived from an EMBL/GenBank/DDBJ whole genome shotgun (WGS) entry which is preliminary data.</text>
</comment>
<dbReference type="EMBL" id="CAJVPU010016541">
    <property type="protein sequence ID" value="CAG8653784.1"/>
    <property type="molecule type" value="Genomic_DNA"/>
</dbReference>
<keyword evidence="2" id="KW-1185">Reference proteome</keyword>
<evidence type="ECO:0000313" key="2">
    <source>
        <dbReference type="Proteomes" id="UP000789702"/>
    </source>
</evidence>
<feature type="non-terminal residue" evidence="1">
    <location>
        <position position="1"/>
    </location>
</feature>
<dbReference type="Proteomes" id="UP000789702">
    <property type="component" value="Unassembled WGS sequence"/>
</dbReference>
<evidence type="ECO:0000313" key="1">
    <source>
        <dbReference type="EMBL" id="CAG8653784.1"/>
    </source>
</evidence>
<sequence length="74" mass="8480">DYENSEMADQVKNNFTLTNNYTSFNTSEKFSAIESSQNVLNKLDQNVQKDTVKEFLAIDLTKSLQNTLNNLDQN</sequence>
<reference evidence="1" key="1">
    <citation type="submission" date="2021-06" db="EMBL/GenBank/DDBJ databases">
        <authorList>
            <person name="Kallberg Y."/>
            <person name="Tangrot J."/>
            <person name="Rosling A."/>
        </authorList>
    </citation>
    <scope>NUCLEOTIDE SEQUENCE</scope>
    <source>
        <strain evidence="1">IL203A</strain>
    </source>
</reference>
<gene>
    <name evidence="1" type="ORF">DHETER_LOCUS9424</name>
</gene>
<proteinExistence type="predicted"/>
<accession>A0ACA9NIK7</accession>
<organism evidence="1 2">
    <name type="scientific">Dentiscutata heterogama</name>
    <dbReference type="NCBI Taxonomy" id="1316150"/>
    <lineage>
        <taxon>Eukaryota</taxon>
        <taxon>Fungi</taxon>
        <taxon>Fungi incertae sedis</taxon>
        <taxon>Mucoromycota</taxon>
        <taxon>Glomeromycotina</taxon>
        <taxon>Glomeromycetes</taxon>
        <taxon>Diversisporales</taxon>
        <taxon>Gigasporaceae</taxon>
        <taxon>Dentiscutata</taxon>
    </lineage>
</organism>
<name>A0ACA9NIK7_9GLOM</name>
<protein>
    <submittedName>
        <fullName evidence="1">16602_t:CDS:1</fullName>
    </submittedName>
</protein>